<evidence type="ECO:0000313" key="11">
    <source>
        <dbReference type="EMBL" id="AVI50348.1"/>
    </source>
</evidence>
<feature type="transmembrane region" description="Helical" evidence="9">
    <location>
        <begin position="442"/>
        <end position="460"/>
    </location>
</feature>
<keyword evidence="3" id="KW-0597">Phosphoprotein</keyword>
<dbReference type="InterPro" id="IPR005467">
    <property type="entry name" value="His_kinase_dom"/>
</dbReference>
<dbReference type="InterPro" id="IPR050482">
    <property type="entry name" value="Sensor_HK_TwoCompSys"/>
</dbReference>
<dbReference type="PANTHER" id="PTHR24421">
    <property type="entry name" value="NITRATE/NITRITE SENSOR PROTEIN NARX-RELATED"/>
    <property type="match status" value="1"/>
</dbReference>
<dbReference type="Pfam" id="PF02518">
    <property type="entry name" value="HATPase_c"/>
    <property type="match status" value="1"/>
</dbReference>
<reference evidence="11 12" key="1">
    <citation type="submission" date="2018-02" db="EMBL/GenBank/DDBJ databases">
        <title>Genomic analysis of the strain RR4-38 isolated from a seawater recirculating aquaculture system.</title>
        <authorList>
            <person name="Kim Y.-S."/>
            <person name="Jang Y.H."/>
            <person name="Kim K.-H."/>
        </authorList>
    </citation>
    <scope>NUCLEOTIDE SEQUENCE [LARGE SCALE GENOMIC DNA]</scope>
    <source>
        <strain evidence="11 12">RR4-38</strain>
    </source>
</reference>
<keyword evidence="9" id="KW-1133">Transmembrane helix</keyword>
<dbReference type="Pfam" id="PF07730">
    <property type="entry name" value="HisKA_3"/>
    <property type="match status" value="1"/>
</dbReference>
<dbReference type="GO" id="GO:0016020">
    <property type="term" value="C:membrane"/>
    <property type="evidence" value="ECO:0007669"/>
    <property type="project" value="InterPro"/>
</dbReference>
<dbReference type="Gene3D" id="1.25.40.10">
    <property type="entry name" value="Tetratricopeptide repeat domain"/>
    <property type="match status" value="2"/>
</dbReference>
<dbReference type="PANTHER" id="PTHR24421:SF10">
    <property type="entry name" value="NITRATE_NITRITE SENSOR PROTEIN NARQ"/>
    <property type="match status" value="1"/>
</dbReference>
<evidence type="ECO:0000256" key="9">
    <source>
        <dbReference type="SAM" id="Phobius"/>
    </source>
</evidence>
<keyword evidence="9" id="KW-0472">Membrane</keyword>
<dbReference type="AlphaFoldDB" id="A0A2S0HUQ9"/>
<organism evidence="11 12">
    <name type="scientific">Pukyongia salina</name>
    <dbReference type="NCBI Taxonomy" id="2094025"/>
    <lineage>
        <taxon>Bacteria</taxon>
        <taxon>Pseudomonadati</taxon>
        <taxon>Bacteroidota</taxon>
        <taxon>Flavobacteriia</taxon>
        <taxon>Flavobacteriales</taxon>
        <taxon>Flavobacteriaceae</taxon>
        <taxon>Pukyongia</taxon>
    </lineage>
</organism>
<comment type="catalytic activity">
    <reaction evidence="1">
        <text>ATP + protein L-histidine = ADP + protein N-phospho-L-histidine.</text>
        <dbReference type="EC" id="2.7.13.3"/>
    </reaction>
</comment>
<keyword evidence="4" id="KW-0808">Transferase</keyword>
<dbReference type="GO" id="GO:0005524">
    <property type="term" value="F:ATP binding"/>
    <property type="evidence" value="ECO:0007669"/>
    <property type="project" value="UniProtKB-KW"/>
</dbReference>
<accession>A0A2S0HUQ9</accession>
<evidence type="ECO:0000313" key="12">
    <source>
        <dbReference type="Proteomes" id="UP000238442"/>
    </source>
</evidence>
<dbReference type="InterPro" id="IPR036890">
    <property type="entry name" value="HATPase_C_sf"/>
</dbReference>
<keyword evidence="6" id="KW-0418">Kinase</keyword>
<dbReference type="Proteomes" id="UP000238442">
    <property type="component" value="Chromosome"/>
</dbReference>
<keyword evidence="7" id="KW-0067">ATP-binding</keyword>
<dbReference type="InterPro" id="IPR011990">
    <property type="entry name" value="TPR-like_helical_dom_sf"/>
</dbReference>
<feature type="domain" description="Histidine kinase" evidence="10">
    <location>
        <begin position="490"/>
        <end position="673"/>
    </location>
</feature>
<dbReference type="SUPFAM" id="SSF55874">
    <property type="entry name" value="ATPase domain of HSP90 chaperone/DNA topoisomerase II/histidine kinase"/>
    <property type="match status" value="1"/>
</dbReference>
<dbReference type="GO" id="GO:0000155">
    <property type="term" value="F:phosphorelay sensor kinase activity"/>
    <property type="evidence" value="ECO:0007669"/>
    <property type="project" value="InterPro"/>
</dbReference>
<evidence type="ECO:0000256" key="1">
    <source>
        <dbReference type="ARBA" id="ARBA00000085"/>
    </source>
</evidence>
<dbReference type="GO" id="GO:0046983">
    <property type="term" value="F:protein dimerization activity"/>
    <property type="evidence" value="ECO:0007669"/>
    <property type="project" value="InterPro"/>
</dbReference>
<dbReference type="CDD" id="cd16917">
    <property type="entry name" value="HATPase_UhpB-NarQ-NarX-like"/>
    <property type="match status" value="1"/>
</dbReference>
<dbReference type="KEGG" id="aue:C5O00_03885"/>
<name>A0A2S0HUQ9_9FLAO</name>
<dbReference type="RefSeq" id="WP_105215116.1">
    <property type="nucleotide sequence ID" value="NZ_CP027062.1"/>
</dbReference>
<sequence length="673" mass="77569">MKAVPKFLFILFILLTTNSWSQDMEYYINLSETTTDRHEKLTALDSVISRAKVTNLDDFIEYSLKYIELAKEMDSVEAAARKMINVHYSLSSVKNEPRQALTIIDGILARKYKITDSYLLGGLYLKRGGSNYKLNLNDAVEDYKMAIASFSEKDSVFIADAYLFSGQAYSNMGKFVPAGESYRKAYNYFEALKDYEYMFYAQQGITTMFSMNGFHEKAMKEREKNIKKIESLELTHHLPTEYYNQALDYEKIGNTIKYLEYLFKAKDAIDNSRENNMEISNEMYVYAELVDYYCESGQLSAAEEYLALINQFHENSQDDLITSSQYLGANAKYHFTRGEYDIALDYAQQKLVKAETLKYEENILSSHKLLSDIYYAKGAFKSALEHEKAYSELKDYIYNKGVANSLAYYQTLYETEKNEKELVEKSSNIQLLEKDNQTFKKLMIFGGVALLLLFGVILLYRNQLYFKNKKILQEKFSQELIVSQEEERMRISKDLHDGLGQRLLVIKNKMIATGDAETKNMIDETIEEVRSISRDLHPFQLQEMGITKALEHTVTQIDENTTLFISSEIDNIDNIFNQEGEVNIYRIVQESLSNVLKHAKAEASKISVKKMANFVVISIKDNGVGFDFSEKLQNVKSLGLKTLMERTRFLNGQMKVESKANNGTTLQFQFPIA</sequence>
<protein>
    <recommendedName>
        <fullName evidence="2">histidine kinase</fullName>
        <ecNumber evidence="2">2.7.13.3</ecNumber>
    </recommendedName>
</protein>
<proteinExistence type="predicted"/>
<keyword evidence="5" id="KW-0547">Nucleotide-binding</keyword>
<gene>
    <name evidence="11" type="ORF">C5O00_03885</name>
</gene>
<dbReference type="Gene3D" id="3.30.565.10">
    <property type="entry name" value="Histidine kinase-like ATPase, C-terminal domain"/>
    <property type="match status" value="1"/>
</dbReference>
<dbReference type="OrthoDB" id="9778366at2"/>
<evidence type="ECO:0000256" key="4">
    <source>
        <dbReference type="ARBA" id="ARBA00022679"/>
    </source>
</evidence>
<evidence type="ECO:0000256" key="6">
    <source>
        <dbReference type="ARBA" id="ARBA00022777"/>
    </source>
</evidence>
<evidence type="ECO:0000256" key="7">
    <source>
        <dbReference type="ARBA" id="ARBA00022840"/>
    </source>
</evidence>
<evidence type="ECO:0000256" key="2">
    <source>
        <dbReference type="ARBA" id="ARBA00012438"/>
    </source>
</evidence>
<dbReference type="PROSITE" id="PS50109">
    <property type="entry name" value="HIS_KIN"/>
    <property type="match status" value="1"/>
</dbReference>
<keyword evidence="8" id="KW-0902">Two-component regulatory system</keyword>
<dbReference type="InterPro" id="IPR003594">
    <property type="entry name" value="HATPase_dom"/>
</dbReference>
<evidence type="ECO:0000256" key="3">
    <source>
        <dbReference type="ARBA" id="ARBA00022553"/>
    </source>
</evidence>
<dbReference type="EMBL" id="CP027062">
    <property type="protein sequence ID" value="AVI50348.1"/>
    <property type="molecule type" value="Genomic_DNA"/>
</dbReference>
<dbReference type="InterPro" id="IPR011712">
    <property type="entry name" value="Sig_transdc_His_kin_sub3_dim/P"/>
</dbReference>
<evidence type="ECO:0000256" key="5">
    <source>
        <dbReference type="ARBA" id="ARBA00022741"/>
    </source>
</evidence>
<evidence type="ECO:0000259" key="10">
    <source>
        <dbReference type="PROSITE" id="PS50109"/>
    </source>
</evidence>
<keyword evidence="12" id="KW-1185">Reference proteome</keyword>
<dbReference type="EC" id="2.7.13.3" evidence="2"/>
<keyword evidence="9" id="KW-0812">Transmembrane</keyword>
<dbReference type="Gene3D" id="1.20.5.1930">
    <property type="match status" value="1"/>
</dbReference>
<dbReference type="SUPFAM" id="SSF48452">
    <property type="entry name" value="TPR-like"/>
    <property type="match status" value="1"/>
</dbReference>
<evidence type="ECO:0000256" key="8">
    <source>
        <dbReference type="ARBA" id="ARBA00023012"/>
    </source>
</evidence>